<accession>A0AAE6YMT8</accession>
<gene>
    <name evidence="1" type="ORF">GU334_05665</name>
</gene>
<dbReference type="RefSeq" id="WP_167841317.1">
    <property type="nucleotide sequence ID" value="NZ_CP047628.1"/>
</dbReference>
<organism evidence="1 2">
    <name type="scientific">Pseudolactococcus raffinolactis</name>
    <dbReference type="NCBI Taxonomy" id="1366"/>
    <lineage>
        <taxon>Bacteria</taxon>
        <taxon>Bacillati</taxon>
        <taxon>Bacillota</taxon>
        <taxon>Bacilli</taxon>
        <taxon>Lactobacillales</taxon>
        <taxon>Streptococcaceae</taxon>
        <taxon>Pseudolactococcus</taxon>
    </lineage>
</organism>
<dbReference type="Proteomes" id="UP000501558">
    <property type="component" value="Chromosome"/>
</dbReference>
<dbReference type="EMBL" id="CP047628">
    <property type="protein sequence ID" value="QIW58423.1"/>
    <property type="molecule type" value="Genomic_DNA"/>
</dbReference>
<name>A0AAE6YMT8_9LACT</name>
<proteinExistence type="predicted"/>
<evidence type="ECO:0000313" key="1">
    <source>
        <dbReference type="EMBL" id="QIW58423.1"/>
    </source>
</evidence>
<keyword evidence="2" id="KW-1185">Reference proteome</keyword>
<sequence length="390" mass="45199">MKKKIAILGSSHLLQSVNFDDLSKIYTLVTTRIDMSLVSFMSYPIEYDRQKLLSGEDKNLASRLLSEYEKDTLNDLIASNPDVIILDFFPDIQFGVSETLSGCYITNNLDDYTKNPSFENIRTFLNHSPVYEFDHYEKIWAKSLEDFIMFINKYLPKTKVMIYQNLEVTRKYSIENGVNLINNFSNEAWKNFNQFASETYNLSIISDLFEIDLSSGDTVDNNIYDFNLIRNATFDNEGKFWTCFGYIPFDDKNTRIENGELILYGNRNQIHTFNILSGSINFAASPENPIELELSYEVFVEDIFDIEIYHDYIFIGKGFDNNLDVSNNDASQILYDQGAKLLNLTSGKWKKIKKIVTVTAPYIRVGPYVKGKTTVKWRNLSLKHHCRDEK</sequence>
<reference evidence="1 2" key="1">
    <citation type="submission" date="2019-12" db="EMBL/GenBank/DDBJ databases">
        <title>Whole genome sequences of Lactococcus raffinolactis strains isolated from sewage.</title>
        <authorList>
            <person name="Ybazeta G."/>
            <person name="Ross M."/>
            <person name="Brabant-Kirwan D."/>
            <person name="Saleh M."/>
            <person name="Dillon J.A."/>
            <person name="Splinter K."/>
            <person name="Nokhbeh R."/>
        </authorList>
    </citation>
    <scope>NUCLEOTIDE SEQUENCE [LARGE SCALE GENOMIC DNA]</scope>
    <source>
        <strain evidence="1 2">Lr_19_14</strain>
    </source>
</reference>
<evidence type="ECO:0000313" key="2">
    <source>
        <dbReference type="Proteomes" id="UP000501558"/>
    </source>
</evidence>
<dbReference type="AlphaFoldDB" id="A0AAE6YMT8"/>
<protein>
    <submittedName>
        <fullName evidence="1">Uncharacterized protein</fullName>
    </submittedName>
</protein>